<dbReference type="Gene3D" id="2.40.160.20">
    <property type="match status" value="1"/>
</dbReference>
<evidence type="ECO:0000256" key="6">
    <source>
        <dbReference type="ARBA" id="ARBA00023065"/>
    </source>
</evidence>
<dbReference type="GO" id="GO:0006811">
    <property type="term" value="P:monoatomic ion transport"/>
    <property type="evidence" value="ECO:0007669"/>
    <property type="project" value="UniProtKB-KW"/>
</dbReference>
<dbReference type="GO" id="GO:0046930">
    <property type="term" value="C:pore complex"/>
    <property type="evidence" value="ECO:0007669"/>
    <property type="project" value="UniProtKB-KW"/>
</dbReference>
<evidence type="ECO:0000256" key="3">
    <source>
        <dbReference type="ARBA" id="ARBA00022452"/>
    </source>
</evidence>
<dbReference type="Pfam" id="PF13505">
    <property type="entry name" value="OMP_b-brl"/>
    <property type="match status" value="1"/>
</dbReference>
<keyword evidence="3" id="KW-1134">Transmembrane beta strand</keyword>
<dbReference type="InterPro" id="IPR006665">
    <property type="entry name" value="OmpA-like"/>
</dbReference>
<dbReference type="SUPFAM" id="SSF103088">
    <property type="entry name" value="OmpA-like"/>
    <property type="match status" value="1"/>
</dbReference>
<keyword evidence="5 11" id="KW-0732">Signal</keyword>
<dbReference type="OrthoDB" id="5360144at2"/>
<dbReference type="GO" id="GO:0009279">
    <property type="term" value="C:cell outer membrane"/>
    <property type="evidence" value="ECO:0007669"/>
    <property type="project" value="UniProtKB-SubCell"/>
</dbReference>
<dbReference type="RefSeq" id="WP_038491774.1">
    <property type="nucleotide sequence ID" value="NZ_CP009962.1"/>
</dbReference>
<keyword evidence="8 10" id="KW-0472">Membrane</keyword>
<proteinExistence type="predicted"/>
<dbReference type="PROSITE" id="PS01068">
    <property type="entry name" value="OMPA_1"/>
    <property type="match status" value="1"/>
</dbReference>
<evidence type="ECO:0000256" key="7">
    <source>
        <dbReference type="ARBA" id="ARBA00023114"/>
    </source>
</evidence>
<dbReference type="Pfam" id="PF00691">
    <property type="entry name" value="OmpA"/>
    <property type="match status" value="1"/>
</dbReference>
<dbReference type="InterPro" id="IPR006664">
    <property type="entry name" value="OMP_bac"/>
</dbReference>
<evidence type="ECO:0000259" key="12">
    <source>
        <dbReference type="PROSITE" id="PS51123"/>
    </source>
</evidence>
<evidence type="ECO:0000256" key="4">
    <source>
        <dbReference type="ARBA" id="ARBA00022692"/>
    </source>
</evidence>
<feature type="domain" description="OmpA-like" evidence="12">
    <location>
        <begin position="221"/>
        <end position="344"/>
    </location>
</feature>
<dbReference type="SUPFAM" id="SSF56925">
    <property type="entry name" value="OMPA-like"/>
    <property type="match status" value="1"/>
</dbReference>
<keyword evidence="4" id="KW-0812">Transmembrane</keyword>
<dbReference type="InterPro" id="IPR050330">
    <property type="entry name" value="Bact_OuterMem_StrucFunc"/>
</dbReference>
<evidence type="ECO:0000256" key="9">
    <source>
        <dbReference type="ARBA" id="ARBA00023237"/>
    </source>
</evidence>
<dbReference type="InterPro" id="IPR006690">
    <property type="entry name" value="OMPA-like_CS"/>
</dbReference>
<dbReference type="Gene3D" id="3.30.1330.60">
    <property type="entry name" value="OmpA-like domain"/>
    <property type="match status" value="1"/>
</dbReference>
<dbReference type="STRING" id="279058.LT85_3735"/>
<keyword evidence="9" id="KW-0998">Cell outer membrane</keyword>
<dbReference type="PANTHER" id="PTHR30329:SF21">
    <property type="entry name" value="LIPOPROTEIN YIAD-RELATED"/>
    <property type="match status" value="1"/>
</dbReference>
<evidence type="ECO:0000313" key="13">
    <source>
        <dbReference type="EMBL" id="AIY42893.1"/>
    </source>
</evidence>
<dbReference type="AlphaFoldDB" id="A0A0A1FDR8"/>
<dbReference type="PRINTS" id="PR01021">
    <property type="entry name" value="OMPADOMAIN"/>
</dbReference>
<evidence type="ECO:0000256" key="8">
    <source>
        <dbReference type="ARBA" id="ARBA00023136"/>
    </source>
</evidence>
<gene>
    <name evidence="13" type="ORF">LT85_3735</name>
</gene>
<dbReference type="CDD" id="cd07185">
    <property type="entry name" value="OmpA_C-like"/>
    <property type="match status" value="1"/>
</dbReference>
<dbReference type="HOGENOM" id="CLU_762483_0_0_4"/>
<reference evidence="14" key="1">
    <citation type="journal article" date="2014" name="Soil Biol. Biochem.">
        <title>Structure and function of bacterial communities in ageing soils: Insights from the Mendocino ecological staircase.</title>
        <authorList>
            <person name="Uroz S."/>
            <person name="Tech J.J."/>
            <person name="Sawaya N.A."/>
            <person name="Frey-Klett P."/>
            <person name="Leveau J.H.J."/>
        </authorList>
    </citation>
    <scope>NUCLEOTIDE SEQUENCE [LARGE SCALE GENOMIC DNA]</scope>
    <source>
        <strain evidence="14">Cal35</strain>
    </source>
</reference>
<sequence length="348" mass="37525">MNRNKISAALLILFSASALNASAQNVPASTYNPSWYVAPSVNLLDADARFLGGNDKNGPGAALRFGRAVSQDWDVQLGATYGQAKDKDVGITYKRSTLGADALYMFSRGAFQPFLLGGAGVEFDKVNNNGLGGSASKTAPYLNIGAGLRYAFSDQWSMQADVRRSVGFLGNNSDFGFKRANNTTFGLGLIYTFDKAPAPVVSAPPAPEPRVEAPQPQPAQPRFEKITLSSTQLFGFDSATLRLPQPKLDEIATSLAANSQVNNVVVSGYTDRLGSDKYNLKLSQRRADSVKTYLVNHGVTANRLTAVGKGKANPVVECNEKNRVALIKCLEPNRRVEVEQITVEKQVR</sequence>
<dbReference type="PROSITE" id="PS51123">
    <property type="entry name" value="OMPA_2"/>
    <property type="match status" value="1"/>
</dbReference>
<evidence type="ECO:0000256" key="1">
    <source>
        <dbReference type="ARBA" id="ARBA00004571"/>
    </source>
</evidence>
<evidence type="ECO:0000256" key="2">
    <source>
        <dbReference type="ARBA" id="ARBA00022448"/>
    </source>
</evidence>
<keyword evidence="14" id="KW-1185">Reference proteome</keyword>
<organism evidence="13 14">
    <name type="scientific">Collimonas arenae</name>
    <dbReference type="NCBI Taxonomy" id="279058"/>
    <lineage>
        <taxon>Bacteria</taxon>
        <taxon>Pseudomonadati</taxon>
        <taxon>Pseudomonadota</taxon>
        <taxon>Betaproteobacteria</taxon>
        <taxon>Burkholderiales</taxon>
        <taxon>Oxalobacteraceae</taxon>
        <taxon>Collimonas</taxon>
    </lineage>
</organism>
<keyword evidence="7" id="KW-0626">Porin</keyword>
<evidence type="ECO:0000256" key="10">
    <source>
        <dbReference type="PROSITE-ProRule" id="PRU00473"/>
    </source>
</evidence>
<comment type="subcellular location">
    <subcellularLocation>
        <location evidence="1">Cell outer membrane</location>
        <topology evidence="1">Multi-pass membrane protein</topology>
    </subcellularLocation>
</comment>
<dbReference type="GO" id="GO:0015288">
    <property type="term" value="F:porin activity"/>
    <property type="evidence" value="ECO:0007669"/>
    <property type="project" value="UniProtKB-KW"/>
</dbReference>
<protein>
    <submittedName>
        <fullName evidence="13">Outer membrane protein A</fullName>
    </submittedName>
</protein>
<evidence type="ECO:0000313" key="14">
    <source>
        <dbReference type="Proteomes" id="UP000030302"/>
    </source>
</evidence>
<feature type="chain" id="PRO_5001974093" evidence="11">
    <location>
        <begin position="24"/>
        <end position="348"/>
    </location>
</feature>
<accession>A0A0A1FDR8</accession>
<dbReference type="InterPro" id="IPR011250">
    <property type="entry name" value="OMP/PagP_B-barrel"/>
</dbReference>
<dbReference type="KEGG" id="care:LT85_3735"/>
<dbReference type="InterPro" id="IPR036737">
    <property type="entry name" value="OmpA-like_sf"/>
</dbReference>
<feature type="signal peptide" evidence="11">
    <location>
        <begin position="1"/>
        <end position="23"/>
    </location>
</feature>
<dbReference type="InterPro" id="IPR027385">
    <property type="entry name" value="Beta-barrel_OMP"/>
</dbReference>
<dbReference type="Proteomes" id="UP000030302">
    <property type="component" value="Chromosome"/>
</dbReference>
<keyword evidence="2" id="KW-0813">Transport</keyword>
<dbReference type="PANTHER" id="PTHR30329">
    <property type="entry name" value="STATOR ELEMENT OF FLAGELLAR MOTOR COMPLEX"/>
    <property type="match status" value="1"/>
</dbReference>
<dbReference type="EMBL" id="CP009962">
    <property type="protein sequence ID" value="AIY42893.1"/>
    <property type="molecule type" value="Genomic_DNA"/>
</dbReference>
<name>A0A0A1FDR8_9BURK</name>
<keyword evidence="6" id="KW-0406">Ion transport</keyword>
<evidence type="ECO:0000256" key="5">
    <source>
        <dbReference type="ARBA" id="ARBA00022729"/>
    </source>
</evidence>
<evidence type="ECO:0000256" key="11">
    <source>
        <dbReference type="SAM" id="SignalP"/>
    </source>
</evidence>